<name>A0A371GWB7_MUCPR</name>
<protein>
    <submittedName>
        <fullName evidence="2">Uncharacterized protein</fullName>
    </submittedName>
</protein>
<dbReference type="Proteomes" id="UP000257109">
    <property type="component" value="Unassembled WGS sequence"/>
</dbReference>
<evidence type="ECO:0000313" key="3">
    <source>
        <dbReference type="Proteomes" id="UP000257109"/>
    </source>
</evidence>
<accession>A0A371GWB7</accession>
<feature type="region of interest" description="Disordered" evidence="1">
    <location>
        <begin position="72"/>
        <end position="101"/>
    </location>
</feature>
<organism evidence="2 3">
    <name type="scientific">Mucuna pruriens</name>
    <name type="common">Velvet bean</name>
    <name type="synonym">Dolichos pruriens</name>
    <dbReference type="NCBI Taxonomy" id="157652"/>
    <lineage>
        <taxon>Eukaryota</taxon>
        <taxon>Viridiplantae</taxon>
        <taxon>Streptophyta</taxon>
        <taxon>Embryophyta</taxon>
        <taxon>Tracheophyta</taxon>
        <taxon>Spermatophyta</taxon>
        <taxon>Magnoliopsida</taxon>
        <taxon>eudicotyledons</taxon>
        <taxon>Gunneridae</taxon>
        <taxon>Pentapetalae</taxon>
        <taxon>rosids</taxon>
        <taxon>fabids</taxon>
        <taxon>Fabales</taxon>
        <taxon>Fabaceae</taxon>
        <taxon>Papilionoideae</taxon>
        <taxon>50 kb inversion clade</taxon>
        <taxon>NPAAA clade</taxon>
        <taxon>indigoferoid/millettioid clade</taxon>
        <taxon>Phaseoleae</taxon>
        <taxon>Mucuna</taxon>
    </lineage>
</organism>
<dbReference type="EMBL" id="QJKJ01004268">
    <property type="protein sequence ID" value="RDX94844.1"/>
    <property type="molecule type" value="Genomic_DNA"/>
</dbReference>
<sequence>MGSRHLRPIPDNARVDKVLYCGCGLFHKIDRSKVSRYYLSRKASDGNSLRQQDLVCLSINGRGNIARIAKKVGRSQGDMGRITPPSVMPYHSTPHSTTQETPSRLMFNIEERVIPSNSFIPKHPKRKRNVSKSRPTTGGTRGSPYAAKARAGRQYGKGVFTRQFKSQDLVLRKFYRNTNVNQGSKDDPKNRL</sequence>
<evidence type="ECO:0000313" key="2">
    <source>
        <dbReference type="EMBL" id="RDX94844.1"/>
    </source>
</evidence>
<feature type="non-terminal residue" evidence="2">
    <location>
        <position position="1"/>
    </location>
</feature>
<feature type="non-terminal residue" evidence="2">
    <location>
        <position position="192"/>
    </location>
</feature>
<gene>
    <name evidence="2" type="ORF">CR513_22734</name>
</gene>
<evidence type="ECO:0000256" key="1">
    <source>
        <dbReference type="SAM" id="MobiDB-lite"/>
    </source>
</evidence>
<dbReference type="AlphaFoldDB" id="A0A371GWB7"/>
<proteinExistence type="predicted"/>
<keyword evidence="3" id="KW-1185">Reference proteome</keyword>
<feature type="region of interest" description="Disordered" evidence="1">
    <location>
        <begin position="118"/>
        <end position="154"/>
    </location>
</feature>
<comment type="caution">
    <text evidence="2">The sequence shown here is derived from an EMBL/GenBank/DDBJ whole genome shotgun (WGS) entry which is preliminary data.</text>
</comment>
<feature type="compositionally biased region" description="Basic residues" evidence="1">
    <location>
        <begin position="122"/>
        <end position="131"/>
    </location>
</feature>
<reference evidence="2" key="1">
    <citation type="submission" date="2018-05" db="EMBL/GenBank/DDBJ databases">
        <title>Draft genome of Mucuna pruriens seed.</title>
        <authorList>
            <person name="Nnadi N.E."/>
            <person name="Vos R."/>
            <person name="Hasami M.H."/>
            <person name="Devisetty U.K."/>
            <person name="Aguiy J.C."/>
        </authorList>
    </citation>
    <scope>NUCLEOTIDE SEQUENCE [LARGE SCALE GENOMIC DNA]</scope>
    <source>
        <strain evidence="2">JCA_2017</strain>
    </source>
</reference>